<accession>A0A7Y9B1C9</accession>
<evidence type="ECO:0000313" key="4">
    <source>
        <dbReference type="Proteomes" id="UP000526307"/>
    </source>
</evidence>
<dbReference type="Gene3D" id="2.60.40.10">
    <property type="entry name" value="Immunoglobulins"/>
    <property type="match status" value="1"/>
</dbReference>
<feature type="transmembrane region" description="Helical" evidence="1">
    <location>
        <begin position="1010"/>
        <end position="1030"/>
    </location>
</feature>
<sequence length="1041" mass="116781">MRRMIEKFKSNKQTAYRNIAAGVSLCCLLIALAVPLSGVVADTEGTAALNDFTSENRLNMIKPQDAGMLRAGRHKVWLDGTLGLGVSKSLVQGANDEILYTDTSGRITLPSHSGNNSKYKVKGWYNIKTGDYYVPGTKITLYEDTVLYADWVQADYNLKPNDEPLVSNQPDTSSFVRTDMFDYNEIFNAKHGAKALTGINYHTEIWEDYKKWTGSDGKEYESFLFTNWYNYNKTHPDLKTLGFPKNLTNNRNKYTSDLGGYTITKDIVDSHNHQIIKDLFTKNSVPGREYLGRGDKLFQYDEDGSLTGSKFGKGYYFYDSDKNGADYNKAEQRFYVYKDKQFIQNQDSGQDRTPGFMPFEHGTVHELTGQTNYWFGMKTDVDFFLPDDVGSHSGKGNQSAAGKDMRFYFSGDDDVWIFVDGVKVLDLGGIHRRMSGDINFSTGEIRYENPETHALMSADTTTLKKIKSGNHKLTIYYLERGSSKSNCSIYFNLAPRYSLEIDKFDAVNHSQKLKDAEFSIYADKDCTIPAQLWRNEEDCKANEPSQNVFKTGIDGKISCYGLSANRTYYIKETKAPSSYPSVADKVIRLKLDSTGNATLLDHDDMVSLVSDGGNQKLQLHVMNKKPEKTSVEVLKKWYNDDGSEINGAVPKSVKVALYRSKTPNTGGGSGARVPVNFTTQYFGSGNGSNTDTSPLTPGDYKFSTTATSGGGIEFTLETKGHNGKKDVGIYSVTANGRTIRPSKVQDWSEQNCYIGGRWGVYPYSKATYKIDPIVDGTDIKITLIGYLNYDHTGIPAVSQSLSMSVKETGNPQNPTETLPADAVKVTDSGVDNPVVLNKENNWYKKWDNLPAKDNQGHQYYYYVKEEPVDGYSTSYTGNGVLNGIININNVRIRDIGIRKKWLNVNGTEMAPNERPDIPINAVLIQIDETDNTTRAIPVLLNKSNNWSKSWRRDNEELAEKKGHKYRYKVREISQIEGYDTTYNNNNGAQEGVIEIVNKQQLYKLPSAGGMGTYLFNIIGTMLITIAVLMYRSSRARRLKAK</sequence>
<dbReference type="InterPro" id="IPR037524">
    <property type="entry name" value="PA14/GLEYA"/>
</dbReference>
<dbReference type="PROSITE" id="PS51820">
    <property type="entry name" value="PA14"/>
    <property type="match status" value="1"/>
</dbReference>
<feature type="domain" description="PA14" evidence="2">
    <location>
        <begin position="338"/>
        <end position="511"/>
    </location>
</feature>
<evidence type="ECO:0000313" key="3">
    <source>
        <dbReference type="EMBL" id="NWO23827.1"/>
    </source>
</evidence>
<keyword evidence="1" id="KW-0812">Transmembrane</keyword>
<keyword evidence="1" id="KW-0472">Membrane</keyword>
<dbReference type="RefSeq" id="WP_178978733.1">
    <property type="nucleotide sequence ID" value="NZ_JABXYR010000002.1"/>
</dbReference>
<dbReference type="SUPFAM" id="SSF49478">
    <property type="entry name" value="Cna protein B-type domain"/>
    <property type="match status" value="2"/>
</dbReference>
<name>A0A7Y9B1C9_9FIRM</name>
<dbReference type="InterPro" id="IPR013783">
    <property type="entry name" value="Ig-like_fold"/>
</dbReference>
<comment type="caution">
    <text evidence="3">The sequence shown here is derived from an EMBL/GenBank/DDBJ whole genome shotgun (WGS) entry which is preliminary data.</text>
</comment>
<evidence type="ECO:0000256" key="1">
    <source>
        <dbReference type="SAM" id="Phobius"/>
    </source>
</evidence>
<keyword evidence="1" id="KW-1133">Transmembrane helix</keyword>
<dbReference type="Gene3D" id="2.60.40.1140">
    <property type="entry name" value="Collagen-binding surface protein Cna, B-type domain"/>
    <property type="match status" value="2"/>
</dbReference>
<keyword evidence="4" id="KW-1185">Reference proteome</keyword>
<organism evidence="3 4">
    <name type="scientific">Mogibacterium timidum</name>
    <dbReference type="NCBI Taxonomy" id="35519"/>
    <lineage>
        <taxon>Bacteria</taxon>
        <taxon>Bacillati</taxon>
        <taxon>Bacillota</taxon>
        <taxon>Clostridia</taxon>
        <taxon>Peptostreptococcales</taxon>
        <taxon>Anaerovoracaceae</taxon>
        <taxon>Mogibacterium</taxon>
    </lineage>
</organism>
<protein>
    <submittedName>
        <fullName evidence="3">Cna B-type domain-containing protein</fullName>
    </submittedName>
</protein>
<gene>
    <name evidence="3" type="ORF">HW270_07080</name>
</gene>
<dbReference type="EMBL" id="JABXYR010000002">
    <property type="protein sequence ID" value="NWO23827.1"/>
    <property type="molecule type" value="Genomic_DNA"/>
</dbReference>
<dbReference type="Pfam" id="PF17802">
    <property type="entry name" value="SpaA"/>
    <property type="match status" value="1"/>
</dbReference>
<dbReference type="Pfam" id="PF05738">
    <property type="entry name" value="Cna_B"/>
    <property type="match status" value="2"/>
</dbReference>
<reference evidence="3 4" key="1">
    <citation type="submission" date="2020-06" db="EMBL/GenBank/DDBJ databases">
        <title>Mogibacterium timidum strain W9173 genomic sequence.</title>
        <authorList>
            <person name="Wade W.G."/>
            <person name="Johnston C.D."/>
            <person name="Chen T."/>
            <person name="Dewhirst F.E."/>
        </authorList>
    </citation>
    <scope>NUCLEOTIDE SEQUENCE [LARGE SCALE GENOMIC DNA]</scope>
    <source>
        <strain evidence="3 4">W9173</strain>
    </source>
</reference>
<dbReference type="CDD" id="cd00222">
    <property type="entry name" value="CollagenBindB"/>
    <property type="match status" value="1"/>
</dbReference>
<dbReference type="InterPro" id="IPR008454">
    <property type="entry name" value="Collagen-bd_Cna-like_B-typ_dom"/>
</dbReference>
<evidence type="ECO:0000259" key="2">
    <source>
        <dbReference type="PROSITE" id="PS51820"/>
    </source>
</evidence>
<proteinExistence type="predicted"/>
<dbReference type="InterPro" id="IPR041033">
    <property type="entry name" value="SpaA_PFL_dom_1"/>
</dbReference>
<dbReference type="Proteomes" id="UP000526307">
    <property type="component" value="Unassembled WGS sequence"/>
</dbReference>
<dbReference type="AlphaFoldDB" id="A0A7Y9B1C9"/>